<dbReference type="SUPFAM" id="SSF47226">
    <property type="entry name" value="Histidine-containing phosphotransfer domain, HPT domain"/>
    <property type="match status" value="1"/>
</dbReference>
<dbReference type="PANTHER" id="PTHR28242:SF13">
    <property type="entry name" value="HISTIDINE-CONTAINING PHOSPHOTRANSFER PROTEIN 5"/>
    <property type="match status" value="1"/>
</dbReference>
<proteinExistence type="predicted"/>
<comment type="caution">
    <text evidence="3">The sequence shown here is derived from an EMBL/GenBank/DDBJ whole genome shotgun (WGS) entry which is preliminary data.</text>
</comment>
<organism evidence="3 4">
    <name type="scientific">Quillaja saponaria</name>
    <name type="common">Soap bark tree</name>
    <dbReference type="NCBI Taxonomy" id="32244"/>
    <lineage>
        <taxon>Eukaryota</taxon>
        <taxon>Viridiplantae</taxon>
        <taxon>Streptophyta</taxon>
        <taxon>Embryophyta</taxon>
        <taxon>Tracheophyta</taxon>
        <taxon>Spermatophyta</taxon>
        <taxon>Magnoliopsida</taxon>
        <taxon>eudicotyledons</taxon>
        <taxon>Gunneridae</taxon>
        <taxon>Pentapetalae</taxon>
        <taxon>rosids</taxon>
        <taxon>fabids</taxon>
        <taxon>Fabales</taxon>
        <taxon>Quillajaceae</taxon>
        <taxon>Quillaja</taxon>
    </lineage>
</organism>
<gene>
    <name evidence="3" type="ORF">O6P43_007092</name>
</gene>
<dbReference type="InterPro" id="IPR036641">
    <property type="entry name" value="HPT_dom_sf"/>
</dbReference>
<dbReference type="Proteomes" id="UP001163823">
    <property type="component" value="Chromosome 3"/>
</dbReference>
<name>A0AAD7Q9M5_QUISA</name>
<dbReference type="EMBL" id="JARAOO010000003">
    <property type="protein sequence ID" value="KAJ7977472.1"/>
    <property type="molecule type" value="Genomic_DNA"/>
</dbReference>
<dbReference type="PANTHER" id="PTHR28242">
    <property type="entry name" value="PHOSPHORELAY INTERMEDIATE PROTEIN YPD1"/>
    <property type="match status" value="1"/>
</dbReference>
<comment type="domain">
    <text evidence="2">Histidine-containing phosphotransfer domain (HPt) contains an active histidine that mediates the phosphotransfer.</text>
</comment>
<reference evidence="3" key="1">
    <citation type="journal article" date="2023" name="Science">
        <title>Elucidation of the pathway for biosynthesis of saponin adjuvants from the soapbark tree.</title>
        <authorList>
            <person name="Reed J."/>
            <person name="Orme A."/>
            <person name="El-Demerdash A."/>
            <person name="Owen C."/>
            <person name="Martin L.B.B."/>
            <person name="Misra R.C."/>
            <person name="Kikuchi S."/>
            <person name="Rejzek M."/>
            <person name="Martin A.C."/>
            <person name="Harkess A."/>
            <person name="Leebens-Mack J."/>
            <person name="Louveau T."/>
            <person name="Stephenson M.J."/>
            <person name="Osbourn A."/>
        </authorList>
    </citation>
    <scope>NUCLEOTIDE SEQUENCE</scope>
    <source>
        <strain evidence="3">S10</strain>
    </source>
</reference>
<dbReference type="GO" id="GO:0009927">
    <property type="term" value="F:histidine phosphotransfer kinase activity"/>
    <property type="evidence" value="ECO:0007669"/>
    <property type="project" value="UniProtKB-UniRule"/>
</dbReference>
<comment type="subcellular location">
    <subcellularLocation>
        <location evidence="2">Cytoplasm</location>
        <location evidence="2">Cytosol</location>
    </subcellularLocation>
    <subcellularLocation>
        <location evidence="2">Nucleus</location>
    </subcellularLocation>
</comment>
<keyword evidence="1 2" id="KW-0902">Two-component regulatory system</keyword>
<dbReference type="AlphaFoldDB" id="A0AAD7Q9M5"/>
<evidence type="ECO:0000313" key="3">
    <source>
        <dbReference type="EMBL" id="KAJ7977472.1"/>
    </source>
</evidence>
<protein>
    <recommendedName>
        <fullName evidence="2">Histidine-containing phosphotransfer protein</fullName>
    </recommendedName>
</protein>
<accession>A0AAD7Q9M5</accession>
<keyword evidence="2" id="KW-0932">Cytokinin signaling pathway</keyword>
<dbReference type="InterPro" id="IPR045871">
    <property type="entry name" value="AHP1-5/YPD1"/>
</dbReference>
<evidence type="ECO:0000313" key="4">
    <source>
        <dbReference type="Proteomes" id="UP001163823"/>
    </source>
</evidence>
<dbReference type="GO" id="GO:0000160">
    <property type="term" value="P:phosphorelay signal transduction system"/>
    <property type="evidence" value="ECO:0007669"/>
    <property type="project" value="UniProtKB-UniRule"/>
</dbReference>
<sequence>MDLIQLRRKVIEHQANLFHEGYLDDQFTQLQKLQDESSPDFVIEVVIKYFDDSEYLLSNLTRALEQPTVDFKQVDEYIHQYEGSSARLFSLHQLKHEYSLQQDIRAAGGSIPVMD</sequence>
<evidence type="ECO:0000256" key="2">
    <source>
        <dbReference type="RuleBase" id="RU369004"/>
    </source>
</evidence>
<comment type="function">
    <text evidence="2">Functions as a two-component phosphorelay mediators between cytokinin sensor histidine kinases and response regulators (B-type ARRs). Plays an important role in propagating cytokinin signal transduction.</text>
</comment>
<evidence type="ECO:0000256" key="1">
    <source>
        <dbReference type="ARBA" id="ARBA00023012"/>
    </source>
</evidence>
<dbReference type="GO" id="GO:0005829">
    <property type="term" value="C:cytosol"/>
    <property type="evidence" value="ECO:0007669"/>
    <property type="project" value="UniProtKB-SubCell"/>
</dbReference>
<dbReference type="GO" id="GO:0043424">
    <property type="term" value="F:protein histidine kinase binding"/>
    <property type="evidence" value="ECO:0007669"/>
    <property type="project" value="UniProtKB-UniRule"/>
</dbReference>
<dbReference type="KEGG" id="qsa:O6P43_007092"/>
<dbReference type="Gene3D" id="1.20.120.160">
    <property type="entry name" value="HPT domain"/>
    <property type="match status" value="1"/>
</dbReference>
<keyword evidence="4" id="KW-1185">Reference proteome</keyword>
<dbReference type="GO" id="GO:0009736">
    <property type="term" value="P:cytokinin-activated signaling pathway"/>
    <property type="evidence" value="ECO:0007669"/>
    <property type="project" value="UniProtKB-KW"/>
</dbReference>
<dbReference type="GO" id="GO:0005634">
    <property type="term" value="C:nucleus"/>
    <property type="evidence" value="ECO:0007669"/>
    <property type="project" value="UniProtKB-SubCell"/>
</dbReference>